<proteinExistence type="predicted"/>
<evidence type="ECO:0000313" key="1">
    <source>
        <dbReference type="EMBL" id="MCI69768.1"/>
    </source>
</evidence>
<sequence>KEPMNACHVIVSFLGSSSSSRVKMHGRPELLRHGVDATGVNSGPQN</sequence>
<keyword evidence="2" id="KW-1185">Reference proteome</keyword>
<name>A0A392U9Q4_9FABA</name>
<feature type="non-terminal residue" evidence="1">
    <location>
        <position position="1"/>
    </location>
</feature>
<dbReference type="AlphaFoldDB" id="A0A392U9Q4"/>
<evidence type="ECO:0000313" key="2">
    <source>
        <dbReference type="Proteomes" id="UP000265520"/>
    </source>
</evidence>
<comment type="caution">
    <text evidence="1">The sequence shown here is derived from an EMBL/GenBank/DDBJ whole genome shotgun (WGS) entry which is preliminary data.</text>
</comment>
<accession>A0A392U9Q4</accession>
<reference evidence="1 2" key="1">
    <citation type="journal article" date="2018" name="Front. Plant Sci.">
        <title>Red Clover (Trifolium pratense) and Zigzag Clover (T. medium) - A Picture of Genomic Similarities and Differences.</title>
        <authorList>
            <person name="Dluhosova J."/>
            <person name="Istvanek J."/>
            <person name="Nedelnik J."/>
            <person name="Repkova J."/>
        </authorList>
    </citation>
    <scope>NUCLEOTIDE SEQUENCE [LARGE SCALE GENOMIC DNA]</scope>
    <source>
        <strain evidence="2">cv. 10/8</strain>
        <tissue evidence="1">Leaf</tissue>
    </source>
</reference>
<protein>
    <submittedName>
        <fullName evidence="1">Uncharacterized protein</fullName>
    </submittedName>
</protein>
<organism evidence="1 2">
    <name type="scientific">Trifolium medium</name>
    <dbReference type="NCBI Taxonomy" id="97028"/>
    <lineage>
        <taxon>Eukaryota</taxon>
        <taxon>Viridiplantae</taxon>
        <taxon>Streptophyta</taxon>
        <taxon>Embryophyta</taxon>
        <taxon>Tracheophyta</taxon>
        <taxon>Spermatophyta</taxon>
        <taxon>Magnoliopsida</taxon>
        <taxon>eudicotyledons</taxon>
        <taxon>Gunneridae</taxon>
        <taxon>Pentapetalae</taxon>
        <taxon>rosids</taxon>
        <taxon>fabids</taxon>
        <taxon>Fabales</taxon>
        <taxon>Fabaceae</taxon>
        <taxon>Papilionoideae</taxon>
        <taxon>50 kb inversion clade</taxon>
        <taxon>NPAAA clade</taxon>
        <taxon>Hologalegina</taxon>
        <taxon>IRL clade</taxon>
        <taxon>Trifolieae</taxon>
        <taxon>Trifolium</taxon>
    </lineage>
</organism>
<dbReference type="Proteomes" id="UP000265520">
    <property type="component" value="Unassembled WGS sequence"/>
</dbReference>
<dbReference type="EMBL" id="LXQA010762653">
    <property type="protein sequence ID" value="MCI69768.1"/>
    <property type="molecule type" value="Genomic_DNA"/>
</dbReference>